<keyword evidence="8" id="KW-1185">Reference proteome</keyword>
<accession>A0ABV9I218</accession>
<reference evidence="8" key="1">
    <citation type="journal article" date="2019" name="Int. J. Syst. Evol. Microbiol.">
        <title>The Global Catalogue of Microorganisms (GCM) 10K type strain sequencing project: providing services to taxonomists for standard genome sequencing and annotation.</title>
        <authorList>
            <consortium name="The Broad Institute Genomics Platform"/>
            <consortium name="The Broad Institute Genome Sequencing Center for Infectious Disease"/>
            <person name="Wu L."/>
            <person name="Ma J."/>
        </authorList>
    </citation>
    <scope>NUCLEOTIDE SEQUENCE [LARGE SCALE GENOMIC DNA]</scope>
    <source>
        <strain evidence="8">YJ-61-S</strain>
    </source>
</reference>
<feature type="binding site" evidence="6">
    <location>
        <position position="101"/>
    </location>
    <ligand>
        <name>Fe cation</name>
        <dbReference type="ChEBI" id="CHEBI:24875"/>
    </ligand>
</feature>
<dbReference type="PANTHER" id="PTHR10458:SF20">
    <property type="entry name" value="PEPTIDE DEFORMYLASE 1"/>
    <property type="match status" value="1"/>
</dbReference>
<dbReference type="EMBL" id="JBHSFV010000016">
    <property type="protein sequence ID" value="MFC4636204.1"/>
    <property type="molecule type" value="Genomic_DNA"/>
</dbReference>
<dbReference type="PIRSF" id="PIRSF004749">
    <property type="entry name" value="Pep_def"/>
    <property type="match status" value="1"/>
</dbReference>
<dbReference type="RefSeq" id="WP_379982174.1">
    <property type="nucleotide sequence ID" value="NZ_JBHSFV010000016.1"/>
</dbReference>
<sequence>MAVLDVLKMGNPRLREVSLPVGNELKTPGFQQTIDDMIATMRFHDGVGIAAPQVGLLKRVFIMEMVDNPRYPDKNAFPLCIVINPAIEILDTTLVDSWEGCLSIPNIRGQLKRYKSVVLKATDRNGNPFQETLEGFAAIVVQHELDHLNGTLLIDRMDSMKTLTFQEEYEKYWL</sequence>
<comment type="similarity">
    <text evidence="1 6">Belongs to the polypeptide deformylase family.</text>
</comment>
<feature type="binding site" evidence="6">
    <location>
        <position position="147"/>
    </location>
    <ligand>
        <name>Fe cation</name>
        <dbReference type="ChEBI" id="CHEBI:24875"/>
    </ligand>
</feature>
<evidence type="ECO:0000256" key="1">
    <source>
        <dbReference type="ARBA" id="ARBA00010759"/>
    </source>
</evidence>
<evidence type="ECO:0000313" key="8">
    <source>
        <dbReference type="Proteomes" id="UP001596043"/>
    </source>
</evidence>
<comment type="cofactor">
    <cofactor evidence="6">
        <name>Fe(2+)</name>
        <dbReference type="ChEBI" id="CHEBI:29033"/>
    </cofactor>
    <text evidence="6">Binds 1 Fe(2+) ion.</text>
</comment>
<gene>
    <name evidence="6 7" type="primary">def</name>
    <name evidence="7" type="ORF">ACFO3O_20015</name>
</gene>
<feature type="binding site" evidence="6">
    <location>
        <position position="143"/>
    </location>
    <ligand>
        <name>Fe cation</name>
        <dbReference type="ChEBI" id="CHEBI:24875"/>
    </ligand>
</feature>
<dbReference type="Pfam" id="PF01327">
    <property type="entry name" value="Pep_deformylase"/>
    <property type="match status" value="1"/>
</dbReference>
<evidence type="ECO:0000313" key="7">
    <source>
        <dbReference type="EMBL" id="MFC4636204.1"/>
    </source>
</evidence>
<dbReference type="PANTHER" id="PTHR10458">
    <property type="entry name" value="PEPTIDE DEFORMYLASE"/>
    <property type="match status" value="1"/>
</dbReference>
<proteinExistence type="inferred from homology"/>
<keyword evidence="3 6" id="KW-0378">Hydrolase</keyword>
<dbReference type="Gene3D" id="3.90.45.10">
    <property type="entry name" value="Peptide deformylase"/>
    <property type="match status" value="1"/>
</dbReference>
<name>A0ABV9I218_9FLAO</name>
<dbReference type="EC" id="3.5.1.88" evidence="6"/>
<dbReference type="NCBIfam" id="NF001159">
    <property type="entry name" value="PRK00150.1-3"/>
    <property type="match status" value="1"/>
</dbReference>
<protein>
    <recommendedName>
        <fullName evidence="6">Peptide deformylase</fullName>
        <shortName evidence="6">PDF</shortName>
        <ecNumber evidence="6">3.5.1.88</ecNumber>
    </recommendedName>
    <alternativeName>
        <fullName evidence="6">Polypeptide deformylase</fullName>
    </alternativeName>
</protein>
<evidence type="ECO:0000256" key="5">
    <source>
        <dbReference type="ARBA" id="ARBA00023004"/>
    </source>
</evidence>
<dbReference type="InterPro" id="IPR023635">
    <property type="entry name" value="Peptide_deformylase"/>
</dbReference>
<keyword evidence="5 6" id="KW-0408">Iron</keyword>
<dbReference type="NCBIfam" id="TIGR00079">
    <property type="entry name" value="pept_deformyl"/>
    <property type="match status" value="1"/>
</dbReference>
<organism evidence="7 8">
    <name type="scientific">Dokdonia ponticola</name>
    <dbReference type="NCBI Taxonomy" id="2041041"/>
    <lineage>
        <taxon>Bacteria</taxon>
        <taxon>Pseudomonadati</taxon>
        <taxon>Bacteroidota</taxon>
        <taxon>Flavobacteriia</taxon>
        <taxon>Flavobacteriales</taxon>
        <taxon>Flavobacteriaceae</taxon>
        <taxon>Dokdonia</taxon>
    </lineage>
</organism>
<keyword evidence="2 6" id="KW-0479">Metal-binding</keyword>
<dbReference type="CDD" id="cd00487">
    <property type="entry name" value="Pep_deformylase"/>
    <property type="match status" value="1"/>
</dbReference>
<keyword evidence="4 6" id="KW-0648">Protein biosynthesis</keyword>
<evidence type="ECO:0000256" key="3">
    <source>
        <dbReference type="ARBA" id="ARBA00022801"/>
    </source>
</evidence>
<comment type="function">
    <text evidence="6">Removes the formyl group from the N-terminal Met of newly synthesized proteins. Requires at least a dipeptide for an efficient rate of reaction. N-terminal L-methionine is a prerequisite for activity but the enzyme has broad specificity at other positions.</text>
</comment>
<comment type="catalytic activity">
    <reaction evidence="6">
        <text>N-terminal N-formyl-L-methionyl-[peptide] + H2O = N-terminal L-methionyl-[peptide] + formate</text>
        <dbReference type="Rhea" id="RHEA:24420"/>
        <dbReference type="Rhea" id="RHEA-COMP:10639"/>
        <dbReference type="Rhea" id="RHEA-COMP:10640"/>
        <dbReference type="ChEBI" id="CHEBI:15377"/>
        <dbReference type="ChEBI" id="CHEBI:15740"/>
        <dbReference type="ChEBI" id="CHEBI:49298"/>
        <dbReference type="ChEBI" id="CHEBI:64731"/>
        <dbReference type="EC" id="3.5.1.88"/>
    </reaction>
</comment>
<dbReference type="SUPFAM" id="SSF56420">
    <property type="entry name" value="Peptide deformylase"/>
    <property type="match status" value="1"/>
</dbReference>
<comment type="caution">
    <text evidence="7">The sequence shown here is derived from an EMBL/GenBank/DDBJ whole genome shotgun (WGS) entry which is preliminary data.</text>
</comment>
<dbReference type="PRINTS" id="PR01576">
    <property type="entry name" value="PDEFORMYLASE"/>
</dbReference>
<feature type="active site" evidence="6">
    <location>
        <position position="144"/>
    </location>
</feature>
<dbReference type="Proteomes" id="UP001596043">
    <property type="component" value="Unassembled WGS sequence"/>
</dbReference>
<dbReference type="InterPro" id="IPR036821">
    <property type="entry name" value="Peptide_deformylase_sf"/>
</dbReference>
<evidence type="ECO:0000256" key="2">
    <source>
        <dbReference type="ARBA" id="ARBA00022723"/>
    </source>
</evidence>
<evidence type="ECO:0000256" key="4">
    <source>
        <dbReference type="ARBA" id="ARBA00022917"/>
    </source>
</evidence>
<evidence type="ECO:0000256" key="6">
    <source>
        <dbReference type="HAMAP-Rule" id="MF_00163"/>
    </source>
</evidence>
<dbReference type="HAMAP" id="MF_00163">
    <property type="entry name" value="Pep_deformylase"/>
    <property type="match status" value="1"/>
</dbReference>
<dbReference type="GO" id="GO:0042586">
    <property type="term" value="F:peptide deformylase activity"/>
    <property type="evidence" value="ECO:0007669"/>
    <property type="project" value="UniProtKB-EC"/>
</dbReference>